<dbReference type="InterPro" id="IPR018356">
    <property type="entry name" value="Tscrpt_reg_HTH_DeoR_CS"/>
</dbReference>
<feature type="compositionally biased region" description="Polar residues" evidence="5">
    <location>
        <begin position="1"/>
        <end position="16"/>
    </location>
</feature>
<dbReference type="PRINTS" id="PR00037">
    <property type="entry name" value="HTHLACR"/>
</dbReference>
<keyword evidence="3" id="KW-0238">DNA-binding</keyword>
<feature type="compositionally biased region" description="Polar residues" evidence="5">
    <location>
        <begin position="42"/>
        <end position="51"/>
    </location>
</feature>
<reference evidence="7 10" key="2">
    <citation type="submission" date="2019-10" db="EMBL/GenBank/DDBJ databases">
        <title>Characterization of the phylogenetic diversity of two novel species belonging to the genus Bifidobacterium: Bifidobacterium cebidarum sp. nov. and Bifidobacterium leontopitheci sp. nov.</title>
        <authorList>
            <person name="Lugli G.A."/>
            <person name="Duranti S."/>
            <person name="Milani C."/>
            <person name="Turroni F."/>
            <person name="Ventura M."/>
        </authorList>
    </citation>
    <scope>NUCLEOTIDE SEQUENCE [LARGE SCALE GENOMIC DNA]</scope>
    <source>
        <strain evidence="7 10">DSM 100688</strain>
    </source>
</reference>
<sequence length="459" mass="48633">MSQPQSPNGNAKTTGNGAHPTPTAAGGTKRGTRTGGKRSSVKAPSSDTAASSHHGKRDYLPAERRDMILSLLTRQNVATVPELAALLNTTEITVRRDLGELAKAGLLRRIRGGAMSVGDDGEPGGSSTHSAIQRTASMQGSTARSNATASSPALSGQEAANGTAAATSGAAAHPLLEYGSGRPAIGVMLPEPSFFWPGVISHMRTIANELGLRLIVRESSYDEGSPDDEIMAGLTLDPDLCGLIVAPNSHPQSGQRAWDWIESSTIPTIVIERDQPPFGTCYTDSVRTNHPYGVRMAAVHFLNHGHTRIGAAFSETPTSGIIQKSWRELVDASNGRIICPFVCDGIQPYDSRGVDEIVDQIIESGVTAMLVHSDYLAIAIAQVLERRGKRVPDDVSLISIDGFATPSSRPLTVLRSSAQDLATVAVHTLIDRIQHPDAATRHVFVDPTLIDRGSVIDLA</sequence>
<evidence type="ECO:0000313" key="7">
    <source>
        <dbReference type="EMBL" id="KAB8287182.1"/>
    </source>
</evidence>
<evidence type="ECO:0000256" key="3">
    <source>
        <dbReference type="ARBA" id="ARBA00023125"/>
    </source>
</evidence>
<feature type="domain" description="HTH deoR-type" evidence="6">
    <location>
        <begin position="61"/>
        <end position="116"/>
    </location>
</feature>
<dbReference type="OrthoDB" id="3252280at2"/>
<accession>A0A6L4WYL4</accession>
<dbReference type="GO" id="GO:0000976">
    <property type="term" value="F:transcription cis-regulatory region binding"/>
    <property type="evidence" value="ECO:0007669"/>
    <property type="project" value="TreeGrafter"/>
</dbReference>
<dbReference type="InterPro" id="IPR011991">
    <property type="entry name" value="ArsR-like_HTH"/>
</dbReference>
<dbReference type="SUPFAM" id="SSF46785">
    <property type="entry name" value="Winged helix' DNA-binding domain"/>
    <property type="match status" value="1"/>
</dbReference>
<proteinExistence type="predicted"/>
<organism evidence="7 10">
    <name type="scientific">Bifidobacterium ramosum</name>
    <dbReference type="NCBI Taxonomy" id="1798158"/>
    <lineage>
        <taxon>Bacteria</taxon>
        <taxon>Bacillati</taxon>
        <taxon>Actinomycetota</taxon>
        <taxon>Actinomycetes</taxon>
        <taxon>Bifidobacteriales</taxon>
        <taxon>Bifidobacteriaceae</taxon>
        <taxon>Bifidobacterium</taxon>
    </lineage>
</organism>
<dbReference type="Proteomes" id="UP000482084">
    <property type="component" value="Unassembled WGS sequence"/>
</dbReference>
<dbReference type="SMART" id="SM00420">
    <property type="entry name" value="HTH_DEOR"/>
    <property type="match status" value="1"/>
</dbReference>
<dbReference type="PROSITE" id="PS51000">
    <property type="entry name" value="HTH_DEOR_2"/>
    <property type="match status" value="1"/>
</dbReference>
<dbReference type="InterPro" id="IPR046335">
    <property type="entry name" value="LacI/GalR-like_sensor"/>
</dbReference>
<dbReference type="RefSeq" id="WP_152358781.1">
    <property type="nucleotide sequence ID" value="NZ_WBSM01000010.1"/>
</dbReference>
<dbReference type="PROSITE" id="PS00894">
    <property type="entry name" value="HTH_DEOR_1"/>
    <property type="match status" value="1"/>
</dbReference>
<evidence type="ECO:0000313" key="9">
    <source>
        <dbReference type="Proteomes" id="UP000469943"/>
    </source>
</evidence>
<evidence type="ECO:0000313" key="10">
    <source>
        <dbReference type="Proteomes" id="UP000482084"/>
    </source>
</evidence>
<evidence type="ECO:0000256" key="1">
    <source>
        <dbReference type="ARBA" id="ARBA00022491"/>
    </source>
</evidence>
<comment type="caution">
    <text evidence="7">The sequence shown here is derived from an EMBL/GenBank/DDBJ whole genome shotgun (WGS) entry which is preliminary data.</text>
</comment>
<feature type="region of interest" description="Disordered" evidence="5">
    <location>
        <begin position="114"/>
        <end position="161"/>
    </location>
</feature>
<feature type="compositionally biased region" description="Polar residues" evidence="5">
    <location>
        <begin position="125"/>
        <end position="154"/>
    </location>
</feature>
<dbReference type="EMBL" id="WBSM01000010">
    <property type="protein sequence ID" value="KAB8287182.1"/>
    <property type="molecule type" value="Genomic_DNA"/>
</dbReference>
<protein>
    <submittedName>
        <fullName evidence="7">DeoR family transcriptional regulator</fullName>
    </submittedName>
</protein>
<dbReference type="Pfam" id="PF08220">
    <property type="entry name" value="HTH_DeoR"/>
    <property type="match status" value="1"/>
</dbReference>
<keyword evidence="4" id="KW-0804">Transcription</keyword>
<gene>
    <name evidence="7" type="ORF">DSM100688_1757</name>
    <name evidence="8" type="ORF">GFD24_06715</name>
</gene>
<feature type="region of interest" description="Disordered" evidence="5">
    <location>
        <begin position="1"/>
        <end position="61"/>
    </location>
</feature>
<evidence type="ECO:0000259" key="6">
    <source>
        <dbReference type="PROSITE" id="PS51000"/>
    </source>
</evidence>
<name>A0A6L4WYL4_9BIFI</name>
<dbReference type="PANTHER" id="PTHR30146">
    <property type="entry name" value="LACI-RELATED TRANSCRIPTIONAL REPRESSOR"/>
    <property type="match status" value="1"/>
</dbReference>
<evidence type="ECO:0000313" key="8">
    <source>
        <dbReference type="EMBL" id="NEG71897.1"/>
    </source>
</evidence>
<keyword evidence="10" id="KW-1185">Reference proteome</keyword>
<dbReference type="InterPro" id="IPR036388">
    <property type="entry name" value="WH-like_DNA-bd_sf"/>
</dbReference>
<dbReference type="PANTHER" id="PTHR30146:SF148">
    <property type="entry name" value="HTH-TYPE TRANSCRIPTIONAL REPRESSOR PURR-RELATED"/>
    <property type="match status" value="1"/>
</dbReference>
<keyword evidence="1" id="KW-0678">Repressor</keyword>
<dbReference type="GO" id="GO:0003700">
    <property type="term" value="F:DNA-binding transcription factor activity"/>
    <property type="evidence" value="ECO:0007669"/>
    <property type="project" value="InterPro"/>
</dbReference>
<dbReference type="Gene3D" id="1.10.10.10">
    <property type="entry name" value="Winged helix-like DNA-binding domain superfamily/Winged helix DNA-binding domain"/>
    <property type="match status" value="1"/>
</dbReference>
<dbReference type="Pfam" id="PF13377">
    <property type="entry name" value="Peripla_BP_3"/>
    <property type="match status" value="1"/>
</dbReference>
<reference evidence="8 9" key="1">
    <citation type="submission" date="2019-10" db="EMBL/GenBank/DDBJ databases">
        <title>Bifidobacterium from non-human primates.</title>
        <authorList>
            <person name="Modesto M."/>
        </authorList>
    </citation>
    <scope>NUCLEOTIDE SEQUENCE [LARGE SCALE GENOMIC DNA]</scope>
    <source>
        <strain evidence="8 9">TREM</strain>
    </source>
</reference>
<dbReference type="CDD" id="cd06267">
    <property type="entry name" value="PBP1_LacI_sugar_binding-like"/>
    <property type="match status" value="1"/>
</dbReference>
<feature type="compositionally biased region" description="Basic residues" evidence="5">
    <location>
        <begin position="30"/>
        <end position="40"/>
    </location>
</feature>
<dbReference type="InterPro" id="IPR001034">
    <property type="entry name" value="DeoR_HTH"/>
</dbReference>
<evidence type="ECO:0000256" key="5">
    <source>
        <dbReference type="SAM" id="MobiDB-lite"/>
    </source>
</evidence>
<evidence type="ECO:0000256" key="4">
    <source>
        <dbReference type="ARBA" id="ARBA00023163"/>
    </source>
</evidence>
<dbReference type="AlphaFoldDB" id="A0A6L4WYL4"/>
<evidence type="ECO:0000256" key="2">
    <source>
        <dbReference type="ARBA" id="ARBA00023015"/>
    </source>
</evidence>
<dbReference type="SUPFAM" id="SSF53822">
    <property type="entry name" value="Periplasmic binding protein-like I"/>
    <property type="match status" value="1"/>
</dbReference>
<dbReference type="Proteomes" id="UP000469943">
    <property type="component" value="Unassembled WGS sequence"/>
</dbReference>
<dbReference type="InterPro" id="IPR036390">
    <property type="entry name" value="WH_DNA-bd_sf"/>
</dbReference>
<keyword evidence="2" id="KW-0805">Transcription regulation</keyword>
<dbReference type="Gene3D" id="3.40.50.2300">
    <property type="match status" value="2"/>
</dbReference>
<dbReference type="InterPro" id="IPR028082">
    <property type="entry name" value="Peripla_BP_I"/>
</dbReference>
<dbReference type="EMBL" id="WHZX01000004">
    <property type="protein sequence ID" value="NEG71897.1"/>
    <property type="molecule type" value="Genomic_DNA"/>
</dbReference>
<dbReference type="CDD" id="cd00090">
    <property type="entry name" value="HTH_ARSR"/>
    <property type="match status" value="1"/>
</dbReference>